<dbReference type="PROSITE" id="PS00794">
    <property type="entry name" value="HPPK"/>
    <property type="match status" value="1"/>
</dbReference>
<accession>A0A1B3Z8A3</accession>
<dbReference type="AlphaFoldDB" id="A0A1B3Z8A3"/>
<dbReference type="Pfam" id="PF01288">
    <property type="entry name" value="HPPK"/>
    <property type="match status" value="1"/>
</dbReference>
<evidence type="ECO:0000256" key="9">
    <source>
        <dbReference type="ARBA" id="ARBA00022909"/>
    </source>
</evidence>
<evidence type="ECO:0000256" key="7">
    <source>
        <dbReference type="ARBA" id="ARBA00022777"/>
    </source>
</evidence>
<keyword evidence="8" id="KW-0067">ATP-binding</keyword>
<dbReference type="OrthoDB" id="9808041at2"/>
<dbReference type="GO" id="GO:0046654">
    <property type="term" value="P:tetrahydrofolate biosynthetic process"/>
    <property type="evidence" value="ECO:0007669"/>
    <property type="project" value="UniProtKB-UniPathway"/>
</dbReference>
<dbReference type="KEGG" id="span:AWL63_06355"/>
<organism evidence="14 15">
    <name type="scientific">Sphingomonas panacis</name>
    <dbReference type="NCBI Taxonomy" id="1560345"/>
    <lineage>
        <taxon>Bacteria</taxon>
        <taxon>Pseudomonadati</taxon>
        <taxon>Pseudomonadota</taxon>
        <taxon>Alphaproteobacteria</taxon>
        <taxon>Sphingomonadales</taxon>
        <taxon>Sphingomonadaceae</taxon>
        <taxon>Sphingomonas</taxon>
    </lineage>
</organism>
<dbReference type="SUPFAM" id="SSF55083">
    <property type="entry name" value="6-hydroxymethyl-7,8-dihydropterin pyrophosphokinase, HPPK"/>
    <property type="match status" value="1"/>
</dbReference>
<dbReference type="RefSeq" id="WP_069204222.1">
    <property type="nucleotide sequence ID" value="NZ_CP014168.1"/>
</dbReference>
<dbReference type="EC" id="2.7.6.3" evidence="3"/>
<gene>
    <name evidence="14" type="ORF">AWL63_06355</name>
</gene>
<dbReference type="PANTHER" id="PTHR43071:SF1">
    <property type="entry name" value="2-AMINO-4-HYDROXY-6-HYDROXYMETHYLDIHYDROPTERIDINE PYROPHOSPHOKINASE"/>
    <property type="match status" value="1"/>
</dbReference>
<reference evidence="14 15" key="1">
    <citation type="submission" date="2016-01" db="EMBL/GenBank/DDBJ databases">
        <title>Complete genome and mega plasmid sequence of Sphingomonas panacis DCY99 elicits systemic resistance in rice to Xanthomonas oryzae.</title>
        <authorList>
            <person name="Kim Y.J."/>
            <person name="Yang D.C."/>
            <person name="Sing P."/>
        </authorList>
    </citation>
    <scope>NUCLEOTIDE SEQUENCE [LARGE SCALE GENOMIC DNA]</scope>
    <source>
        <strain evidence="14 15">DCY99</strain>
    </source>
</reference>
<evidence type="ECO:0000256" key="8">
    <source>
        <dbReference type="ARBA" id="ARBA00022840"/>
    </source>
</evidence>
<keyword evidence="15" id="KW-1185">Reference proteome</keyword>
<keyword evidence="5" id="KW-0808">Transferase</keyword>
<evidence type="ECO:0000256" key="10">
    <source>
        <dbReference type="ARBA" id="ARBA00029409"/>
    </source>
</evidence>
<feature type="domain" description="7,8-dihydro-6-hydroxymethylpterin-pyrophosphokinase" evidence="13">
    <location>
        <begin position="90"/>
        <end position="101"/>
    </location>
</feature>
<dbReference type="CDD" id="cd00483">
    <property type="entry name" value="HPPK"/>
    <property type="match status" value="1"/>
</dbReference>
<dbReference type="EMBL" id="CP014168">
    <property type="protein sequence ID" value="AOH83652.1"/>
    <property type="molecule type" value="Genomic_DNA"/>
</dbReference>
<evidence type="ECO:0000259" key="13">
    <source>
        <dbReference type="PROSITE" id="PS00794"/>
    </source>
</evidence>
<evidence type="ECO:0000256" key="6">
    <source>
        <dbReference type="ARBA" id="ARBA00022741"/>
    </source>
</evidence>
<evidence type="ECO:0000256" key="3">
    <source>
        <dbReference type="ARBA" id="ARBA00013253"/>
    </source>
</evidence>
<keyword evidence="6" id="KW-0547">Nucleotide-binding</keyword>
<keyword evidence="9" id="KW-0289">Folate biosynthesis</keyword>
<keyword evidence="7 14" id="KW-0418">Kinase</keyword>
<comment type="similarity">
    <text evidence="2">Belongs to the HPPK family.</text>
</comment>
<dbReference type="GO" id="GO:0005524">
    <property type="term" value="F:ATP binding"/>
    <property type="evidence" value="ECO:0007669"/>
    <property type="project" value="UniProtKB-KW"/>
</dbReference>
<dbReference type="GO" id="GO:0016301">
    <property type="term" value="F:kinase activity"/>
    <property type="evidence" value="ECO:0007669"/>
    <property type="project" value="UniProtKB-KW"/>
</dbReference>
<dbReference type="InterPro" id="IPR000550">
    <property type="entry name" value="Hppk"/>
</dbReference>
<dbReference type="GO" id="GO:0046656">
    <property type="term" value="P:folic acid biosynthetic process"/>
    <property type="evidence" value="ECO:0007669"/>
    <property type="project" value="UniProtKB-KW"/>
</dbReference>
<dbReference type="STRING" id="1560345.AWL63_06355"/>
<dbReference type="InterPro" id="IPR035907">
    <property type="entry name" value="Hppk_sf"/>
</dbReference>
<evidence type="ECO:0000256" key="1">
    <source>
        <dbReference type="ARBA" id="ARBA00005051"/>
    </source>
</evidence>
<proteinExistence type="inferred from homology"/>
<evidence type="ECO:0000256" key="11">
    <source>
        <dbReference type="ARBA" id="ARBA00029766"/>
    </source>
</evidence>
<dbReference type="UniPathway" id="UPA00077">
    <property type="reaction ID" value="UER00155"/>
</dbReference>
<dbReference type="GO" id="GO:0003848">
    <property type="term" value="F:2-amino-4-hydroxy-6-hydroxymethyldihydropteridine diphosphokinase activity"/>
    <property type="evidence" value="ECO:0007669"/>
    <property type="project" value="UniProtKB-EC"/>
</dbReference>
<name>A0A1B3Z8A3_9SPHN</name>
<evidence type="ECO:0000256" key="2">
    <source>
        <dbReference type="ARBA" id="ARBA00005810"/>
    </source>
</evidence>
<evidence type="ECO:0000313" key="15">
    <source>
        <dbReference type="Proteomes" id="UP000094256"/>
    </source>
</evidence>
<dbReference type="Proteomes" id="UP000094256">
    <property type="component" value="Chromosome"/>
</dbReference>
<dbReference type="PANTHER" id="PTHR43071">
    <property type="entry name" value="2-AMINO-4-HYDROXY-6-HYDROXYMETHYLDIHYDROPTERIDINE PYROPHOSPHOKINASE"/>
    <property type="match status" value="1"/>
</dbReference>
<protein>
    <recommendedName>
        <fullName evidence="4">2-amino-4-hydroxy-6-hydroxymethyldihydropteridine pyrophosphokinase</fullName>
        <ecNumber evidence="3">2.7.6.3</ecNumber>
    </recommendedName>
    <alternativeName>
        <fullName evidence="11">6-hydroxymethyl-7,8-dihydropterin pyrophosphokinase</fullName>
    </alternativeName>
    <alternativeName>
        <fullName evidence="12">7,8-dihydro-6-hydroxymethylpterin-pyrophosphokinase</fullName>
    </alternativeName>
</protein>
<evidence type="ECO:0000256" key="12">
    <source>
        <dbReference type="ARBA" id="ARBA00033413"/>
    </source>
</evidence>
<evidence type="ECO:0000313" key="14">
    <source>
        <dbReference type="EMBL" id="AOH83652.1"/>
    </source>
</evidence>
<comment type="pathway">
    <text evidence="1">Cofactor biosynthesis; tetrahydrofolate biosynthesis; 2-amino-4-hydroxy-6-hydroxymethyl-7,8-dihydropteridine diphosphate from 7,8-dihydroneopterin triphosphate: step 4/4.</text>
</comment>
<sequence>MPTSYALALGSNRRGRHGSPAAELRAAIAGIARLGRVRAVAPVFDTAPLGPSSRRFANSAVLLETPLDPPALLAALKAIERGFGRRRGQRWGARVIDLDIILWSGGRVRLPKLVIPHPAFRARRFVLDPLAQIAPLWRDPQSGHTIRQLAARARMVDRRAKRP</sequence>
<evidence type="ECO:0000256" key="4">
    <source>
        <dbReference type="ARBA" id="ARBA00016218"/>
    </source>
</evidence>
<dbReference type="NCBIfam" id="TIGR01498">
    <property type="entry name" value="folK"/>
    <property type="match status" value="1"/>
</dbReference>
<comment type="function">
    <text evidence="10">Catalyzes the transfer of pyrophosphate from adenosine triphosphate (ATP) to 6-hydroxymethyl-7,8-dihydropterin, an enzymatic step in folate biosynthesis pathway.</text>
</comment>
<dbReference type="Gene3D" id="3.30.70.560">
    <property type="entry name" value="7,8-Dihydro-6-hydroxymethylpterin-pyrophosphokinase HPPK"/>
    <property type="match status" value="1"/>
</dbReference>
<evidence type="ECO:0000256" key="5">
    <source>
        <dbReference type="ARBA" id="ARBA00022679"/>
    </source>
</evidence>